<dbReference type="GO" id="GO:0035999">
    <property type="term" value="P:tetrahydrofolate interconversion"/>
    <property type="evidence" value="ECO:0007669"/>
    <property type="project" value="UniProtKB-UniRule"/>
</dbReference>
<dbReference type="eggNOG" id="COG2759">
    <property type="taxonomic scope" value="Bacteria"/>
</dbReference>
<keyword evidence="3 6" id="KW-0436">Ligase</keyword>
<comment type="catalytic activity">
    <reaction evidence="6">
        <text>(6S)-5,6,7,8-tetrahydrofolate + formate + ATP = (6R)-10-formyltetrahydrofolate + ADP + phosphate</text>
        <dbReference type="Rhea" id="RHEA:20221"/>
        <dbReference type="ChEBI" id="CHEBI:15740"/>
        <dbReference type="ChEBI" id="CHEBI:30616"/>
        <dbReference type="ChEBI" id="CHEBI:43474"/>
        <dbReference type="ChEBI" id="CHEBI:57453"/>
        <dbReference type="ChEBI" id="CHEBI:195366"/>
        <dbReference type="ChEBI" id="CHEBI:456216"/>
        <dbReference type="EC" id="6.3.4.3"/>
    </reaction>
</comment>
<dbReference type="HAMAP" id="MF_01543">
    <property type="entry name" value="FTHFS"/>
    <property type="match status" value="1"/>
</dbReference>
<dbReference type="InterPro" id="IPR020628">
    <property type="entry name" value="Formate_THF_ligase_CS"/>
</dbReference>
<dbReference type="FunFam" id="3.10.410.10:FF:000001">
    <property type="entry name" value="Putative formate--tetrahydrofolate ligase"/>
    <property type="match status" value="1"/>
</dbReference>
<dbReference type="InterPro" id="IPR027417">
    <property type="entry name" value="P-loop_NTPase"/>
</dbReference>
<dbReference type="SUPFAM" id="SSF52540">
    <property type="entry name" value="P-loop containing nucleoside triphosphate hydrolases"/>
    <property type="match status" value="1"/>
</dbReference>
<dbReference type="STRING" id="1379270.GEMMAAP_18200"/>
<dbReference type="OrthoDB" id="9761733at2"/>
<name>A0A143BP25_9BACT</name>
<evidence type="ECO:0000313" key="8">
    <source>
        <dbReference type="Proteomes" id="UP000076404"/>
    </source>
</evidence>
<comment type="similarity">
    <text evidence="6">Belongs to the formate--tetrahydrofolate ligase family.</text>
</comment>
<comment type="pathway">
    <text evidence="1 6">One-carbon metabolism; tetrahydrofolate interconversion.</text>
</comment>
<dbReference type="InterPro" id="IPR000559">
    <property type="entry name" value="Formate_THF_ligase"/>
</dbReference>
<dbReference type="EMBL" id="CP011454">
    <property type="protein sequence ID" value="AMW06194.1"/>
    <property type="molecule type" value="Genomic_DNA"/>
</dbReference>
<evidence type="ECO:0000313" key="7">
    <source>
        <dbReference type="EMBL" id="AMW06194.1"/>
    </source>
</evidence>
<evidence type="ECO:0000256" key="6">
    <source>
        <dbReference type="HAMAP-Rule" id="MF_01543"/>
    </source>
</evidence>
<dbReference type="Pfam" id="PF01268">
    <property type="entry name" value="FTHFS"/>
    <property type="match status" value="1"/>
</dbReference>
<protein>
    <recommendedName>
        <fullName evidence="6">Formate--tetrahydrofolate ligase</fullName>
        <ecNumber evidence="6">6.3.4.3</ecNumber>
    </recommendedName>
    <alternativeName>
        <fullName evidence="6">Formyltetrahydrofolate synthetase</fullName>
        <shortName evidence="6">FHS</shortName>
        <shortName evidence="6">FTHFS</shortName>
    </alternativeName>
</protein>
<gene>
    <name evidence="6" type="primary">fhs</name>
    <name evidence="7" type="ORF">GEMMAAP_18200</name>
</gene>
<dbReference type="Gene3D" id="3.10.410.10">
    <property type="entry name" value="Formyltetrahydrofolate synthetase, domain 3"/>
    <property type="match status" value="1"/>
</dbReference>
<dbReference type="KEGG" id="gph:GEMMAAP_18200"/>
<organism evidence="7 8">
    <name type="scientific">Gemmatimonas phototrophica</name>
    <dbReference type="NCBI Taxonomy" id="1379270"/>
    <lineage>
        <taxon>Bacteria</taxon>
        <taxon>Pseudomonadati</taxon>
        <taxon>Gemmatimonadota</taxon>
        <taxon>Gemmatimonadia</taxon>
        <taxon>Gemmatimonadales</taxon>
        <taxon>Gemmatimonadaceae</taxon>
        <taxon>Gemmatimonas</taxon>
    </lineage>
</organism>
<dbReference type="Gene3D" id="3.30.1510.10">
    <property type="entry name" value="Domain 2, N(10)-formyltetrahydrofolate synthetase"/>
    <property type="match status" value="1"/>
</dbReference>
<dbReference type="AlphaFoldDB" id="A0A143BP25"/>
<dbReference type="Proteomes" id="UP000076404">
    <property type="component" value="Chromosome"/>
</dbReference>
<proteinExistence type="inferred from homology"/>
<dbReference type="NCBIfam" id="NF010030">
    <property type="entry name" value="PRK13505.1"/>
    <property type="match status" value="1"/>
</dbReference>
<keyword evidence="2 6" id="KW-0554">One-carbon metabolism</keyword>
<keyword evidence="5 6" id="KW-0067">ATP-binding</keyword>
<keyword evidence="8" id="KW-1185">Reference proteome</keyword>
<dbReference type="GO" id="GO:0004329">
    <property type="term" value="F:formate-tetrahydrofolate ligase activity"/>
    <property type="evidence" value="ECO:0007669"/>
    <property type="project" value="UniProtKB-UniRule"/>
</dbReference>
<sequence>MTVTPPPVPSDIEIAQQAIMRPIRDVAADLGLGEDDIDLYGKYKAKLPLSLASAPPKGRLVLVTAINPTPAGEGKSTVSVGLSQAFRRLGHNAVLCMREPSLGPVFGVKGGAAGGGYSQVLPMDDINLHFTGDFHAIASAHALLSAMIDNHLYHGNALGLNPKGITWPRTIDMNDRALRSAIIGMGTGNGTMREERWVIIPASEIMAIVALASDAEDLELRLGNIVVGTTLGKEKKPVRARDLGATGAMTLLLKDAIRPNLVQTLEGGPAILHAGPFGNIAHGCNSLVATRVGLALADLVVTEAGFGSDLGAEKFFDIKCRAGGLNPEAAVLVATVRSLKMQGGVAKAELDREDLGALERGLPHVAHHVRNVQQFGVPVVVAINRRTSDTDAELRLVADYVATLGVPVAMCNVWAEGGAGGEALAHEVLGLLNAKTSAFAPLYATEQPIRDKIRTVARRVYGADGVDFSSAAEKSIDWLEANGMAHTPVCMAKTQYSLTDDASRLNVPTGFRMTVNEVYGSAGAGFVVAKCGDIMTMPGLSKKPAAEGMRLRADGTIEGLS</sequence>
<dbReference type="PROSITE" id="PS00721">
    <property type="entry name" value="FTHFS_1"/>
    <property type="match status" value="1"/>
</dbReference>
<keyword evidence="4 6" id="KW-0547">Nucleotide-binding</keyword>
<reference evidence="7 8" key="1">
    <citation type="journal article" date="2014" name="Proc. Natl. Acad. Sci. U.S.A.">
        <title>Functional type 2 photosynthetic reaction centers found in the rare bacterial phylum Gemmatimonadetes.</title>
        <authorList>
            <person name="Zeng Y."/>
            <person name="Feng F."/>
            <person name="Medova H."/>
            <person name="Dean J."/>
            <person name="Koblizek M."/>
        </authorList>
    </citation>
    <scope>NUCLEOTIDE SEQUENCE [LARGE SCALE GENOMIC DNA]</scope>
    <source>
        <strain evidence="7 8">AP64</strain>
    </source>
</reference>
<evidence type="ECO:0000256" key="3">
    <source>
        <dbReference type="ARBA" id="ARBA00022598"/>
    </source>
</evidence>
<reference evidence="7 8" key="2">
    <citation type="journal article" date="2016" name="Environ. Microbiol. Rep.">
        <title>Metagenomic evidence for the presence of phototrophic Gemmatimonadetes bacteria in diverse environments.</title>
        <authorList>
            <person name="Zeng Y."/>
            <person name="Baumbach J."/>
            <person name="Barbosa E.G."/>
            <person name="Azevedo V."/>
            <person name="Zhang C."/>
            <person name="Koblizek M."/>
        </authorList>
    </citation>
    <scope>NUCLEOTIDE SEQUENCE [LARGE SCALE GENOMIC DNA]</scope>
    <source>
        <strain evidence="7 8">AP64</strain>
    </source>
</reference>
<dbReference type="GO" id="GO:0005524">
    <property type="term" value="F:ATP binding"/>
    <property type="evidence" value="ECO:0007669"/>
    <property type="project" value="UniProtKB-UniRule"/>
</dbReference>
<evidence type="ECO:0000256" key="2">
    <source>
        <dbReference type="ARBA" id="ARBA00022563"/>
    </source>
</evidence>
<dbReference type="RefSeq" id="WP_026850884.1">
    <property type="nucleotide sequence ID" value="NZ_CP011454.1"/>
</dbReference>
<dbReference type="EC" id="6.3.4.3" evidence="6"/>
<evidence type="ECO:0000256" key="5">
    <source>
        <dbReference type="ARBA" id="ARBA00022840"/>
    </source>
</evidence>
<dbReference type="UniPathway" id="UPA00193"/>
<evidence type="ECO:0000256" key="1">
    <source>
        <dbReference type="ARBA" id="ARBA00004777"/>
    </source>
</evidence>
<feature type="binding site" evidence="6">
    <location>
        <begin position="69"/>
        <end position="76"/>
    </location>
    <ligand>
        <name>ATP</name>
        <dbReference type="ChEBI" id="CHEBI:30616"/>
    </ligand>
</feature>
<dbReference type="Gene3D" id="3.40.50.300">
    <property type="entry name" value="P-loop containing nucleotide triphosphate hydrolases"/>
    <property type="match status" value="1"/>
</dbReference>
<evidence type="ECO:0000256" key="4">
    <source>
        <dbReference type="ARBA" id="ARBA00022741"/>
    </source>
</evidence>
<dbReference type="CDD" id="cd00477">
    <property type="entry name" value="FTHFS"/>
    <property type="match status" value="1"/>
</dbReference>
<accession>A0A143BP25</accession>